<dbReference type="GO" id="GO:0004674">
    <property type="term" value="F:protein serine/threonine kinase activity"/>
    <property type="evidence" value="ECO:0007669"/>
    <property type="project" value="TreeGrafter"/>
</dbReference>
<dbReference type="OMA" id="CQPFGKR"/>
<proteinExistence type="predicted"/>
<dbReference type="SMART" id="SM00220">
    <property type="entry name" value="S_TKc"/>
    <property type="match status" value="1"/>
</dbReference>
<dbReference type="Gene3D" id="1.10.510.10">
    <property type="entry name" value="Transferase(Phosphotransferase) domain 1"/>
    <property type="match status" value="1"/>
</dbReference>
<sequence>MANEDLPVYSARDLSPRYEAFSEEDDENGDPIFLYSSFGYITDDDVAYFGQSKLRKRELDQKSIRESLQHLPDEDVYPKAPSSITAFSTPIDEKFFIKRPKLHLDFIGTRLLPKLMLHEAETMELLLRNPHPHIVKYHGCLVNRGCIVGLVLDRHPITLQHRLEEDAENFGVENCMHKLRSAVSHLHSLGRAHNDLTPMNIMLDDDDNPVIIDFGSCQPFGTSLITAGTPGWIDEDFTVSAHEHDLIALEKIQVWLQKLTRATRNPETEQGTCESSLPIST</sequence>
<protein>
    <submittedName>
        <fullName evidence="2">Similar to serine/threonine-protein kinase</fullName>
    </submittedName>
</protein>
<dbReference type="GO" id="GO:0005524">
    <property type="term" value="F:ATP binding"/>
    <property type="evidence" value="ECO:0007669"/>
    <property type="project" value="InterPro"/>
</dbReference>
<dbReference type="Pfam" id="PF00069">
    <property type="entry name" value="Pkinase"/>
    <property type="match status" value="1"/>
</dbReference>
<gene>
    <name evidence="2" type="ORF">LEMA_P043910.1</name>
</gene>
<keyword evidence="3" id="KW-1185">Reference proteome</keyword>
<accession>E4ZPV5</accession>
<keyword evidence="2" id="KW-0808">Transferase</keyword>
<dbReference type="GeneID" id="13282777"/>
<dbReference type="GO" id="GO:0044773">
    <property type="term" value="P:mitotic DNA damage checkpoint signaling"/>
    <property type="evidence" value="ECO:0007669"/>
    <property type="project" value="TreeGrafter"/>
</dbReference>
<dbReference type="AlphaFoldDB" id="E4ZPV5"/>
<evidence type="ECO:0000313" key="3">
    <source>
        <dbReference type="Proteomes" id="UP000002668"/>
    </source>
</evidence>
<dbReference type="SUPFAM" id="SSF56112">
    <property type="entry name" value="Protein kinase-like (PK-like)"/>
    <property type="match status" value="1"/>
</dbReference>
<feature type="domain" description="Protein kinase" evidence="1">
    <location>
        <begin position="38"/>
        <end position="281"/>
    </location>
</feature>
<dbReference type="RefSeq" id="XP_003836855.1">
    <property type="nucleotide sequence ID" value="XM_003836807.1"/>
</dbReference>
<organism evidence="3">
    <name type="scientific">Leptosphaeria maculans (strain JN3 / isolate v23.1.3 / race Av1-4-5-6-7-8)</name>
    <name type="common">Blackleg fungus</name>
    <name type="synonym">Phoma lingam</name>
    <dbReference type="NCBI Taxonomy" id="985895"/>
    <lineage>
        <taxon>Eukaryota</taxon>
        <taxon>Fungi</taxon>
        <taxon>Dikarya</taxon>
        <taxon>Ascomycota</taxon>
        <taxon>Pezizomycotina</taxon>
        <taxon>Dothideomycetes</taxon>
        <taxon>Pleosporomycetidae</taxon>
        <taxon>Pleosporales</taxon>
        <taxon>Pleosporineae</taxon>
        <taxon>Leptosphaeriaceae</taxon>
        <taxon>Plenodomus</taxon>
        <taxon>Plenodomus lingam/Leptosphaeria maculans species complex</taxon>
    </lineage>
</organism>
<dbReference type="InterPro" id="IPR011009">
    <property type="entry name" value="Kinase-like_dom_sf"/>
</dbReference>
<dbReference type="PANTHER" id="PTHR44167:SF24">
    <property type="entry name" value="SERINE_THREONINE-PROTEIN KINASE CHK2"/>
    <property type="match status" value="1"/>
</dbReference>
<dbReference type="Proteomes" id="UP000002668">
    <property type="component" value="Genome"/>
</dbReference>
<dbReference type="OrthoDB" id="4062651at2759"/>
<dbReference type="PANTHER" id="PTHR44167">
    <property type="entry name" value="OVARIAN-SPECIFIC SERINE/THREONINE-PROTEIN KINASE LOK-RELATED"/>
    <property type="match status" value="1"/>
</dbReference>
<dbReference type="PROSITE" id="PS50011">
    <property type="entry name" value="PROTEIN_KINASE_DOM"/>
    <property type="match status" value="1"/>
</dbReference>
<dbReference type="InParanoid" id="E4ZPV5"/>
<reference evidence="3" key="1">
    <citation type="journal article" date="2011" name="Nat. Commun.">
        <title>Effector diversification within compartments of the Leptosphaeria maculans genome affected by Repeat-Induced Point mutations.</title>
        <authorList>
            <person name="Rouxel T."/>
            <person name="Grandaubert J."/>
            <person name="Hane J.K."/>
            <person name="Hoede C."/>
            <person name="van de Wouw A.P."/>
            <person name="Couloux A."/>
            <person name="Dominguez V."/>
            <person name="Anthouard V."/>
            <person name="Bally P."/>
            <person name="Bourras S."/>
            <person name="Cozijnsen A.J."/>
            <person name="Ciuffetti L.M."/>
            <person name="Degrave A."/>
            <person name="Dilmaghani A."/>
            <person name="Duret L."/>
            <person name="Fudal I."/>
            <person name="Goodwin S.B."/>
            <person name="Gout L."/>
            <person name="Glaser N."/>
            <person name="Linglin J."/>
            <person name="Kema G.H.J."/>
            <person name="Lapalu N."/>
            <person name="Lawrence C.B."/>
            <person name="May K."/>
            <person name="Meyer M."/>
            <person name="Ollivier B."/>
            <person name="Poulain J."/>
            <person name="Schoch C.L."/>
            <person name="Simon A."/>
            <person name="Spatafora J.W."/>
            <person name="Stachowiak A."/>
            <person name="Turgeon B.G."/>
            <person name="Tyler B.M."/>
            <person name="Vincent D."/>
            <person name="Weissenbach J."/>
            <person name="Amselem J."/>
            <person name="Quesneville H."/>
            <person name="Oliver R.P."/>
            <person name="Wincker P."/>
            <person name="Balesdent M.-H."/>
            <person name="Howlett B.J."/>
        </authorList>
    </citation>
    <scope>NUCLEOTIDE SEQUENCE [LARGE SCALE GENOMIC DNA]</scope>
    <source>
        <strain evidence="3">JN3 / isolate v23.1.3 / race Av1-4-5-6-7-8</strain>
    </source>
</reference>
<evidence type="ECO:0000313" key="2">
    <source>
        <dbReference type="EMBL" id="CBX93490.1"/>
    </source>
</evidence>
<dbReference type="STRING" id="985895.E4ZPV5"/>
<dbReference type="InterPro" id="IPR000719">
    <property type="entry name" value="Prot_kinase_dom"/>
</dbReference>
<dbReference type="HOGENOM" id="CLU_062257_2_0_1"/>
<keyword evidence="2" id="KW-0418">Kinase</keyword>
<dbReference type="EMBL" id="FP929105">
    <property type="protein sequence ID" value="CBX93490.1"/>
    <property type="molecule type" value="Genomic_DNA"/>
</dbReference>
<dbReference type="eggNOG" id="ENOG502RZ04">
    <property type="taxonomic scope" value="Eukaryota"/>
</dbReference>
<name>E4ZPV5_LEPMJ</name>
<dbReference type="GO" id="GO:0005634">
    <property type="term" value="C:nucleus"/>
    <property type="evidence" value="ECO:0007669"/>
    <property type="project" value="TreeGrafter"/>
</dbReference>
<evidence type="ECO:0000259" key="1">
    <source>
        <dbReference type="PROSITE" id="PS50011"/>
    </source>
</evidence>
<dbReference type="VEuPathDB" id="FungiDB:LEMA_P043910.1"/>